<feature type="chain" id="PRO_5040169953" evidence="1">
    <location>
        <begin position="20"/>
        <end position="423"/>
    </location>
</feature>
<feature type="signal peptide" evidence="1">
    <location>
        <begin position="1"/>
        <end position="19"/>
    </location>
</feature>
<dbReference type="Pfam" id="PF08520">
    <property type="entry name" value="Mitofissin"/>
    <property type="match status" value="1"/>
</dbReference>
<accession>A0A9P8A6Z0</accession>
<name>A0A9P8A6Z0_MORAP</name>
<reference evidence="2" key="1">
    <citation type="submission" date="2021-07" db="EMBL/GenBank/DDBJ databases">
        <title>Draft genome of Mortierella alpina, strain LL118, isolated from an aspen leaf litter sample.</title>
        <authorList>
            <person name="Yang S."/>
            <person name="Vinatzer B.A."/>
        </authorList>
    </citation>
    <scope>NUCLEOTIDE SEQUENCE</scope>
    <source>
        <strain evidence="2">LL118</strain>
    </source>
</reference>
<sequence length="423" mass="47170">MMRLVHYAVDAILISAVLAGIKRSTSDERHSDHERATILSIQERRLQLEAFKAERALNKSMRSSVRGSGQALRSSQLLHQSVHGAHPRSCPSVDGMNESDMQERELVSQCSGTQAGRSTRSIIRHYNALSKTMDALRGVRHHGSAARKVEKRSILAVPSTINMMTNSQRHPASTASLQFGLASTRTVSGAASQDEKSALSLLGASVSSTPVSFIGNKSVRQDGHTSTRTGNRQEDIYLSQARLLQWYTMGKKAAEHFANQERSAEAQFEMVGRLILEKQASLLNLKQRFEVEQELVHLETTLEAQRDKLLTIVQGVETFKSSYEEFTSALDQEAKYLHIPAIDDSNLGLWMQQIQHCRKAVECSLEHSQKDRELLRGIAYSMKSLCDIVEQEVQELKCCTGLLNSIRDAESQEHSLLASSLER</sequence>
<proteinExistence type="predicted"/>
<dbReference type="AlphaFoldDB" id="A0A9P8A6Z0"/>
<dbReference type="Proteomes" id="UP000717515">
    <property type="component" value="Unassembled WGS sequence"/>
</dbReference>
<dbReference type="EMBL" id="JAIFTL010000039">
    <property type="protein sequence ID" value="KAG9325502.1"/>
    <property type="molecule type" value="Genomic_DNA"/>
</dbReference>
<evidence type="ECO:0000313" key="2">
    <source>
        <dbReference type="EMBL" id="KAG9325502.1"/>
    </source>
</evidence>
<evidence type="ECO:0000313" key="3">
    <source>
        <dbReference type="Proteomes" id="UP000717515"/>
    </source>
</evidence>
<evidence type="ECO:0000256" key="1">
    <source>
        <dbReference type="SAM" id="SignalP"/>
    </source>
</evidence>
<gene>
    <name evidence="2" type="ORF">KVV02_007533</name>
</gene>
<keyword evidence="1" id="KW-0732">Signal</keyword>
<dbReference type="InterPro" id="IPR013726">
    <property type="entry name" value="Mitofissin"/>
</dbReference>
<comment type="caution">
    <text evidence="2">The sequence shown here is derived from an EMBL/GenBank/DDBJ whole genome shotgun (WGS) entry which is preliminary data.</text>
</comment>
<protein>
    <submittedName>
        <fullName evidence="2">Uncharacterized protein</fullName>
    </submittedName>
</protein>
<organism evidence="2 3">
    <name type="scientific">Mortierella alpina</name>
    <name type="common">Oleaginous fungus</name>
    <name type="synonym">Mortierella renispora</name>
    <dbReference type="NCBI Taxonomy" id="64518"/>
    <lineage>
        <taxon>Eukaryota</taxon>
        <taxon>Fungi</taxon>
        <taxon>Fungi incertae sedis</taxon>
        <taxon>Mucoromycota</taxon>
        <taxon>Mortierellomycotina</taxon>
        <taxon>Mortierellomycetes</taxon>
        <taxon>Mortierellales</taxon>
        <taxon>Mortierellaceae</taxon>
        <taxon>Mortierella</taxon>
    </lineage>
</organism>